<evidence type="ECO:0000313" key="5">
    <source>
        <dbReference type="EMBL" id="EEH08234.1"/>
    </source>
</evidence>
<dbReference type="EMBL" id="GG663366">
    <property type="protein sequence ID" value="EEH08184.1"/>
    <property type="molecule type" value="Genomic_DNA"/>
</dbReference>
<dbReference type="EMBL" id="GG663366">
    <property type="protein sequence ID" value="EEH08234.1"/>
    <property type="molecule type" value="Genomic_DNA"/>
</dbReference>
<dbReference type="PANTHER" id="PTHR42923">
    <property type="entry name" value="PROTOPORPHYRINOGEN OXIDASE"/>
    <property type="match status" value="1"/>
</dbReference>
<dbReference type="HOGENOM" id="CLU_028123_2_1_1"/>
<dbReference type="Proteomes" id="UP000001631">
    <property type="component" value="Unassembled WGS sequence"/>
</dbReference>
<dbReference type="PANTHER" id="PTHR42923:SF17">
    <property type="entry name" value="AMINE OXIDASE DOMAIN-CONTAINING PROTEIN"/>
    <property type="match status" value="1"/>
</dbReference>
<dbReference type="STRING" id="447093.C0NJZ3"/>
<feature type="region of interest" description="Disordered" evidence="1">
    <location>
        <begin position="143"/>
        <end position="163"/>
    </location>
</feature>
<dbReference type="SUPFAM" id="SSF51905">
    <property type="entry name" value="FAD/NAD(P)-binding domain"/>
    <property type="match status" value="1"/>
</dbReference>
<feature type="transmembrane region" description="Helical" evidence="2">
    <location>
        <begin position="485"/>
        <end position="507"/>
    </location>
</feature>
<reference evidence="6" key="2">
    <citation type="submission" date="2009-02" db="EMBL/GenBank/DDBJ databases">
        <title>The genome sequence of Ajellomyces capsulatus strain G186AR.</title>
        <authorList>
            <person name="Champion M."/>
            <person name="Cuomo C.A."/>
            <person name="Ma L.-J."/>
            <person name="Henn M.R."/>
            <person name="Sil A."/>
            <person name="Goldman B."/>
            <person name="Young S.K."/>
            <person name="Kodira C.D."/>
            <person name="Zeng Q."/>
            <person name="Koehrsen M."/>
            <person name="Alvarado L."/>
            <person name="Berlin A."/>
            <person name="Borenstein D."/>
            <person name="Chen Z."/>
            <person name="Engels R."/>
            <person name="Freedman E."/>
            <person name="Gellesch M."/>
            <person name="Goldberg J."/>
            <person name="Griggs A."/>
            <person name="Gujja S."/>
            <person name="Heiman D."/>
            <person name="Hepburn T."/>
            <person name="Howarth C."/>
            <person name="Jen D."/>
            <person name="Larson L."/>
            <person name="Lewis B."/>
            <person name="Mehta T."/>
            <person name="Park D."/>
            <person name="Pearson M."/>
            <person name="Roberts A."/>
            <person name="Saif S."/>
            <person name="Shea T."/>
            <person name="Shenoy N."/>
            <person name="Sisk P."/>
            <person name="Stolte C."/>
            <person name="Sykes S."/>
            <person name="Walk T."/>
            <person name="White J."/>
            <person name="Yandava C."/>
            <person name="Klein B."/>
            <person name="McEwen J.G."/>
            <person name="Puccia R."/>
            <person name="Goldman G.H."/>
            <person name="Felipe M.S."/>
            <person name="Nino-Vega G."/>
            <person name="San-Blas G."/>
            <person name="Taylor J."/>
            <person name="Mendoza L."/>
            <person name="Galagan J.E."/>
            <person name="Nusbaum C."/>
            <person name="Birren B.W."/>
        </authorList>
    </citation>
    <scope>NUCLEOTIDE SEQUENCE [LARGE SCALE GENOMIC DNA]</scope>
    <source>
        <strain evidence="6">G186AR / H82 / ATCC MYA-2454 / RMSCC 2432</strain>
    </source>
</reference>
<dbReference type="InParanoid" id="C0NJZ3"/>
<name>C0NJZ3_AJECG</name>
<keyword evidence="6" id="KW-1185">Reference proteome</keyword>
<evidence type="ECO:0000313" key="6">
    <source>
        <dbReference type="Proteomes" id="UP000001631"/>
    </source>
</evidence>
<feature type="compositionally biased region" description="Basic residues" evidence="1">
    <location>
        <begin position="143"/>
        <end position="153"/>
    </location>
</feature>
<dbReference type="Gene3D" id="3.50.50.60">
    <property type="entry name" value="FAD/NAD(P)-binding domain"/>
    <property type="match status" value="1"/>
</dbReference>
<evidence type="ECO:0000313" key="4">
    <source>
        <dbReference type="EMBL" id="EEH08184.1"/>
    </source>
</evidence>
<dbReference type="AlphaFoldDB" id="C0NJZ3"/>
<dbReference type="InterPro" id="IPR050464">
    <property type="entry name" value="Zeta_carotene_desat/Oxidored"/>
</dbReference>
<organism evidence="4 6">
    <name type="scientific">Ajellomyces capsulatus (strain G186AR / H82 / ATCC MYA-2454 / RMSCC 2432)</name>
    <name type="common">Darling's disease fungus</name>
    <name type="synonym">Histoplasma capsulatum</name>
    <dbReference type="NCBI Taxonomy" id="447093"/>
    <lineage>
        <taxon>Eukaryota</taxon>
        <taxon>Fungi</taxon>
        <taxon>Dikarya</taxon>
        <taxon>Ascomycota</taxon>
        <taxon>Pezizomycotina</taxon>
        <taxon>Eurotiomycetes</taxon>
        <taxon>Eurotiomycetidae</taxon>
        <taxon>Onygenales</taxon>
        <taxon>Ajellomycetaceae</taxon>
        <taxon>Histoplasma</taxon>
    </lineage>
</organism>
<dbReference type="VEuPathDB" id="FungiDB:I7I50_07145"/>
<dbReference type="GO" id="GO:0016491">
    <property type="term" value="F:oxidoreductase activity"/>
    <property type="evidence" value="ECO:0007669"/>
    <property type="project" value="InterPro"/>
</dbReference>
<keyword evidence="2" id="KW-0812">Transmembrane</keyword>
<evidence type="ECO:0000259" key="3">
    <source>
        <dbReference type="Pfam" id="PF01593"/>
    </source>
</evidence>
<dbReference type="GeneID" id="69036489"/>
<sequence>MAPKRVAIVGGGSSGLAAFWALKDTGHEVHLFEAASRLGGRTHLFQYEKRGKQIGVDTGLVYFKPSTSPNLHAFLQELQIPCRDTKFSVSSFQIRDSFEWRTTSLSAILSRNLFRIDMWRMLIDVARFNHFALDLLRSGQITKRQRSRRRKNSKQPQNHEQSEQSIGAYLANEGYSNSFRDHYIIPLISVLWNVNNAKDALELPIVLLLRFMADCDLLRSSLFWSKWMCLTGGINEFEAAIANIAPAGRIHCNTTINSIKNSDRPGWLAVQWDEGHIEYFNHVIIATSAYDALNLISAGATDVEVRALDGFKTARTVAILHSDTTLMPKRKRVWATFNHITKSSQPNYLDTSQFCTSYSMNSLQGLSEETFGPVIITHNPVSPPHPLRVQGIWEYPRFMFNNRALKSHEILQQIQNTRGISYCGPWTGYGLYEDSVQSAFQVAVDHLGAELPFRVMGSNALVSSSDAVKRLQVEILTKRERLARLLVRIVLVIYCFLGIVRRVVLYFHRTWERRMGRMKDKRGRE</sequence>
<dbReference type="RefSeq" id="XP_045288665.1">
    <property type="nucleotide sequence ID" value="XM_045430522.1"/>
</dbReference>
<evidence type="ECO:0000256" key="1">
    <source>
        <dbReference type="SAM" id="MobiDB-lite"/>
    </source>
</evidence>
<keyword evidence="2" id="KW-1133">Transmembrane helix</keyword>
<dbReference type="InterPro" id="IPR036188">
    <property type="entry name" value="FAD/NAD-bd_sf"/>
</dbReference>
<evidence type="ECO:0000256" key="2">
    <source>
        <dbReference type="SAM" id="Phobius"/>
    </source>
</evidence>
<proteinExistence type="predicted"/>
<dbReference type="Pfam" id="PF01593">
    <property type="entry name" value="Amino_oxidase"/>
    <property type="match status" value="1"/>
</dbReference>
<reference evidence="4" key="1">
    <citation type="submission" date="2009-02" db="EMBL/GenBank/DDBJ databases">
        <title>The Genome Sequence of Ajellomyces capsulatus strain G186AR.</title>
        <authorList>
            <consortium name="The Broad Institute Genome Sequencing Platform"/>
            <person name="Champion M."/>
            <person name="Cuomo C."/>
            <person name="Ma L.-J."/>
            <person name="Henn M.R."/>
            <person name="Sil A."/>
            <person name="Goldman B."/>
            <person name="Young S.K."/>
            <person name="Kodira C.D."/>
            <person name="Zeng Q."/>
            <person name="Koehrsen M."/>
            <person name="Alvarado L."/>
            <person name="Berlin A."/>
            <person name="Borenstein D."/>
            <person name="Chen Z."/>
            <person name="Engels R."/>
            <person name="Freedman E."/>
            <person name="Gellesch M."/>
            <person name="Goldberg J."/>
            <person name="Griggs A."/>
            <person name="Gujja S."/>
            <person name="Heiman D."/>
            <person name="Hepburn T."/>
            <person name="Howarth C."/>
            <person name="Jen D."/>
            <person name="Larson L."/>
            <person name="Lewis B."/>
            <person name="Mehta T."/>
            <person name="Park D."/>
            <person name="Pearson M."/>
            <person name="Roberts A."/>
            <person name="Saif S."/>
            <person name="Shea T."/>
            <person name="Shenoy N."/>
            <person name="Sisk P."/>
            <person name="Stolte C."/>
            <person name="Sykes S."/>
            <person name="Walk T."/>
            <person name="White J."/>
            <person name="Yandava C."/>
            <person name="Klein B."/>
            <person name="McEwen J.G."/>
            <person name="Puccia R."/>
            <person name="Goldman G.H."/>
            <person name="Felipe M.S."/>
            <person name="Nino-Vega G."/>
            <person name="San-Blas G."/>
            <person name="Taylor J."/>
            <person name="Mendoza L."/>
            <person name="Galagan J."/>
            <person name="Nusbaum C."/>
            <person name="Birren B."/>
        </authorList>
    </citation>
    <scope>NUCLEOTIDE SEQUENCE</scope>
    <source>
        <strain evidence="4">G186AR</strain>
    </source>
</reference>
<dbReference type="Gene3D" id="1.10.405.10">
    <property type="entry name" value="Guanine Nucleotide Dissociation Inhibitor, domain 1"/>
    <property type="match status" value="1"/>
</dbReference>
<dbReference type="InterPro" id="IPR002937">
    <property type="entry name" value="Amino_oxidase"/>
</dbReference>
<keyword evidence="2" id="KW-0472">Membrane</keyword>
<feature type="domain" description="Amine oxidase" evidence="3">
    <location>
        <begin position="14"/>
        <end position="365"/>
    </location>
</feature>
<gene>
    <name evidence="4" type="ORF">HCBG_03473</name>
    <name evidence="5" type="ORF">HCBG_03523</name>
</gene>
<dbReference type="Gene3D" id="3.90.660.10">
    <property type="match status" value="1"/>
</dbReference>
<accession>C0NJZ3</accession>
<protein>
    <submittedName>
        <fullName evidence="4">FAD dependent oxidoreductase</fullName>
    </submittedName>
</protein>